<dbReference type="GO" id="GO:0005794">
    <property type="term" value="C:Golgi apparatus"/>
    <property type="evidence" value="ECO:0007669"/>
    <property type="project" value="TreeGrafter"/>
</dbReference>
<gene>
    <name evidence="1" type="ORF">AGERDE_LOCUS1508</name>
</gene>
<evidence type="ECO:0000313" key="1">
    <source>
        <dbReference type="EMBL" id="CAG8447444.1"/>
    </source>
</evidence>
<dbReference type="InterPro" id="IPR008551">
    <property type="entry name" value="TANGO2"/>
</dbReference>
<dbReference type="Proteomes" id="UP000789831">
    <property type="component" value="Unassembled WGS sequence"/>
</dbReference>
<dbReference type="AlphaFoldDB" id="A0A9N8VDI5"/>
<dbReference type="GO" id="GO:0007030">
    <property type="term" value="P:Golgi organization"/>
    <property type="evidence" value="ECO:0007669"/>
    <property type="project" value="TreeGrafter"/>
</dbReference>
<dbReference type="PANTHER" id="PTHR17985:SF8">
    <property type="entry name" value="TRANSPORT AND GOLGI ORGANIZATION PROTEIN 2 HOMOLOG"/>
    <property type="match status" value="1"/>
</dbReference>
<proteinExistence type="predicted"/>
<dbReference type="GO" id="GO:0009306">
    <property type="term" value="P:protein secretion"/>
    <property type="evidence" value="ECO:0007669"/>
    <property type="project" value="TreeGrafter"/>
</dbReference>
<evidence type="ECO:0000313" key="2">
    <source>
        <dbReference type="Proteomes" id="UP000789831"/>
    </source>
</evidence>
<dbReference type="Pfam" id="PF05742">
    <property type="entry name" value="TANGO2"/>
    <property type="match status" value="1"/>
</dbReference>
<name>A0A9N8VDI5_9GLOM</name>
<protein>
    <submittedName>
        <fullName evidence="1">10999_t:CDS:1</fullName>
    </submittedName>
</protein>
<dbReference type="OrthoDB" id="191601at2759"/>
<dbReference type="PANTHER" id="PTHR17985">
    <property type="entry name" value="SER/THR-RICH PROTEIN T10 IN DGCR REGION"/>
    <property type="match status" value="1"/>
</dbReference>
<organism evidence="1 2">
    <name type="scientific">Ambispora gerdemannii</name>
    <dbReference type="NCBI Taxonomy" id="144530"/>
    <lineage>
        <taxon>Eukaryota</taxon>
        <taxon>Fungi</taxon>
        <taxon>Fungi incertae sedis</taxon>
        <taxon>Mucoromycota</taxon>
        <taxon>Glomeromycotina</taxon>
        <taxon>Glomeromycetes</taxon>
        <taxon>Archaeosporales</taxon>
        <taxon>Ambisporaceae</taxon>
        <taxon>Ambispora</taxon>
    </lineage>
</organism>
<comment type="caution">
    <text evidence="1">The sequence shown here is derived from an EMBL/GenBank/DDBJ whole genome shotgun (WGS) entry which is preliminary data.</text>
</comment>
<sequence length="344" mass="39527">MRAINHLTKYFLSNKGNRDEYLSRPTALASWWNNSTILGGRDIKNPQQSGTWLGINRYGRFAAITNYRDPDHSSEVKTVFDDNKSLGLNESKTPLSRGILINKILESQETPLDEIMRVEVEARAENYGGYNIITMDLANQGKNKNTNDSNDENDCHTFYFANRRDIRLQTLKSGEIYGLSNSVLDDPWPKVEMGKCEFQKILDNKTLSESDMTVPFKPKSTIPEILENIRLTIHVPECQLHGTYATRTNTIVLVDYSNRVVFVERTVFDEARASNNYCYSHISADRFNTTSDTDTSIDDFIVAITNEVNNDKVKESDDTQQQQSFFKSDDHKDRVFQFKIQKRD</sequence>
<reference evidence="1" key="1">
    <citation type="submission" date="2021-06" db="EMBL/GenBank/DDBJ databases">
        <authorList>
            <person name="Kallberg Y."/>
            <person name="Tangrot J."/>
            <person name="Rosling A."/>
        </authorList>
    </citation>
    <scope>NUCLEOTIDE SEQUENCE</scope>
    <source>
        <strain evidence="1">MT106</strain>
    </source>
</reference>
<accession>A0A9N8VDI5</accession>
<keyword evidence="2" id="KW-1185">Reference proteome</keyword>
<dbReference type="EMBL" id="CAJVPL010000105">
    <property type="protein sequence ID" value="CAG8447444.1"/>
    <property type="molecule type" value="Genomic_DNA"/>
</dbReference>